<keyword evidence="3" id="KW-1185">Reference proteome</keyword>
<dbReference type="SUPFAM" id="SSF140931">
    <property type="entry name" value="Fic-like"/>
    <property type="match status" value="1"/>
</dbReference>
<dbReference type="Pfam" id="PF02661">
    <property type="entry name" value="Fic"/>
    <property type="match status" value="1"/>
</dbReference>
<sequence>MSQDNRIQQEKTSILTVMLQLGEAKSLGEIEKSLIFSINKKTLQRRLKELYDDGQIVTVGEKRNTKYYVDKDNPYPLHVLKPFDKDKIDENIGTVPTDEDNHPIFSKETLSLLAYLNTPSYARKKSSYRFDLVDNYLPNVTQYLPKEMLTTLAKMGKRFDDTLAAGTYAKNISQRLLIDLSYNSSRLEGNTYSKLDTQRLIEQGLTADGKVHEETIMIINHKEALEFLIENAEEITINAFTIRNIHALLSQDLLANPTACGNIRQVEVSIGKSAYLPLNNPHQLEEYFSLLLRKAEQIHDPFEQSFFLFIHLSYLQAFEDVNKRTARLSCNIPFIKHNFCPLSFIDVPQEDYFKSLLYFYETNELLPALELFKWAYTRSCEQYDVVKESIGEIDVYRIQHRAARKVAMGNIIRQNLNESLTNQYLEKYCAENDIPSADKFIAMTLSDLAQLHVGSIIGLGITENMFIKWKNSRMN</sequence>
<evidence type="ECO:0000313" key="2">
    <source>
        <dbReference type="EMBL" id="KFX18446.1"/>
    </source>
</evidence>
<dbReference type="Gene3D" id="1.10.3290.10">
    <property type="entry name" value="Fido-like domain"/>
    <property type="match status" value="1"/>
</dbReference>
<proteinExistence type="predicted"/>
<feature type="domain" description="Fido" evidence="1">
    <location>
        <begin position="237"/>
        <end position="377"/>
    </location>
</feature>
<dbReference type="InterPro" id="IPR040198">
    <property type="entry name" value="Fido_containing"/>
</dbReference>
<organism evidence="2 3">
    <name type="scientific">Pectobacterium betavasculorum</name>
    <dbReference type="NCBI Taxonomy" id="55207"/>
    <lineage>
        <taxon>Bacteria</taxon>
        <taxon>Pseudomonadati</taxon>
        <taxon>Pseudomonadota</taxon>
        <taxon>Gammaproteobacteria</taxon>
        <taxon>Enterobacterales</taxon>
        <taxon>Pectobacteriaceae</taxon>
        <taxon>Pectobacterium</taxon>
    </lineage>
</organism>
<dbReference type="PROSITE" id="PS51459">
    <property type="entry name" value="FIDO"/>
    <property type="match status" value="1"/>
</dbReference>
<dbReference type="PANTHER" id="PTHR13504">
    <property type="entry name" value="FIDO DOMAIN-CONTAINING PROTEIN DDB_G0283145"/>
    <property type="match status" value="1"/>
</dbReference>
<name>A0ABR4UWS4_9GAMM</name>
<comment type="caution">
    <text evidence="2">The sequence shown here is derived from an EMBL/GenBank/DDBJ whole genome shotgun (WGS) entry which is preliminary data.</text>
</comment>
<dbReference type="InterPro" id="IPR003812">
    <property type="entry name" value="Fido"/>
</dbReference>
<evidence type="ECO:0000313" key="3">
    <source>
        <dbReference type="Proteomes" id="UP000032869"/>
    </source>
</evidence>
<dbReference type="Proteomes" id="UP000032869">
    <property type="component" value="Unassembled WGS sequence"/>
</dbReference>
<reference evidence="2 3" key="1">
    <citation type="submission" date="2014-08" db="EMBL/GenBank/DDBJ databases">
        <title>Genome sequences of NCPPB Pectobacterium isolates.</title>
        <authorList>
            <person name="Glover R.H."/>
            <person name="Sapp M."/>
            <person name="Elphinstone J."/>
        </authorList>
    </citation>
    <scope>NUCLEOTIDE SEQUENCE [LARGE SCALE GENOMIC DNA]</scope>
    <source>
        <strain evidence="2 3">NCPPB 2793</strain>
    </source>
</reference>
<protein>
    <recommendedName>
        <fullName evidence="1">Fido domain-containing protein</fullName>
    </recommendedName>
</protein>
<dbReference type="EMBL" id="JQHL01000009">
    <property type="protein sequence ID" value="KFX18446.1"/>
    <property type="molecule type" value="Genomic_DNA"/>
</dbReference>
<gene>
    <name evidence="2" type="ORF">JV35_16590</name>
</gene>
<dbReference type="PANTHER" id="PTHR13504:SF38">
    <property type="entry name" value="FIDO DOMAIN-CONTAINING PROTEIN"/>
    <property type="match status" value="1"/>
</dbReference>
<dbReference type="RefSeq" id="WP_039307090.1">
    <property type="nucleotide sequence ID" value="NZ_JQHL01000009.1"/>
</dbReference>
<accession>A0ABR4UWS4</accession>
<evidence type="ECO:0000259" key="1">
    <source>
        <dbReference type="PROSITE" id="PS51459"/>
    </source>
</evidence>
<dbReference type="InterPro" id="IPR036597">
    <property type="entry name" value="Fido-like_dom_sf"/>
</dbReference>